<protein>
    <submittedName>
        <fullName evidence="1">Uncharacterized protein</fullName>
    </submittedName>
</protein>
<gene>
    <name evidence="1" type="ORF">SAMN05444370_103473</name>
</gene>
<dbReference type="AlphaFoldDB" id="A0A1H3ZBG5"/>
<dbReference type="RefSeq" id="WP_175478805.1">
    <property type="nucleotide sequence ID" value="NZ_FNQM01000003.1"/>
</dbReference>
<sequence>MARDGRQAERLEDLSDAEIERIEGAVFCAGGPPRELARGLLERASQNGKTTRRT</sequence>
<evidence type="ECO:0000313" key="2">
    <source>
        <dbReference type="Proteomes" id="UP000198703"/>
    </source>
</evidence>
<dbReference type="EMBL" id="FNQM01000003">
    <property type="protein sequence ID" value="SEA21106.1"/>
    <property type="molecule type" value="Genomic_DNA"/>
</dbReference>
<proteinExistence type="predicted"/>
<name>A0A1H3ZBG5_9RHOB</name>
<evidence type="ECO:0000313" key="1">
    <source>
        <dbReference type="EMBL" id="SEA21106.1"/>
    </source>
</evidence>
<organism evidence="1 2">
    <name type="scientific">Rubrimonas cliftonensis</name>
    <dbReference type="NCBI Taxonomy" id="89524"/>
    <lineage>
        <taxon>Bacteria</taxon>
        <taxon>Pseudomonadati</taxon>
        <taxon>Pseudomonadota</taxon>
        <taxon>Alphaproteobacteria</taxon>
        <taxon>Rhodobacterales</taxon>
        <taxon>Paracoccaceae</taxon>
        <taxon>Rubrimonas</taxon>
    </lineage>
</organism>
<dbReference type="STRING" id="89524.SAMN05444370_103473"/>
<keyword evidence="2" id="KW-1185">Reference proteome</keyword>
<dbReference type="Proteomes" id="UP000198703">
    <property type="component" value="Unassembled WGS sequence"/>
</dbReference>
<reference evidence="1 2" key="1">
    <citation type="submission" date="2016-10" db="EMBL/GenBank/DDBJ databases">
        <authorList>
            <person name="de Groot N.N."/>
        </authorList>
    </citation>
    <scope>NUCLEOTIDE SEQUENCE [LARGE SCALE GENOMIC DNA]</scope>
    <source>
        <strain evidence="1 2">DSM 15345</strain>
    </source>
</reference>
<accession>A0A1H3ZBG5</accession>